<dbReference type="PANTHER" id="PTHR43424:SF1">
    <property type="entry name" value="LOCUS PUTATIVE PROTEIN 1-RELATED"/>
    <property type="match status" value="1"/>
</dbReference>
<protein>
    <submittedName>
        <fullName evidence="6">Polysaccharide transporter, PST family</fullName>
    </submittedName>
</protein>
<name>A0A1T4MLM6_9BACT</name>
<feature type="transmembrane region" description="Helical" evidence="5">
    <location>
        <begin position="237"/>
        <end position="258"/>
    </location>
</feature>
<dbReference type="AlphaFoldDB" id="A0A1T4MLM6"/>
<feature type="transmembrane region" description="Helical" evidence="5">
    <location>
        <begin position="20"/>
        <end position="41"/>
    </location>
</feature>
<keyword evidence="4 5" id="KW-0472">Membrane</keyword>
<dbReference type="Proteomes" id="UP000190102">
    <property type="component" value="Unassembled WGS sequence"/>
</dbReference>
<evidence type="ECO:0000256" key="2">
    <source>
        <dbReference type="ARBA" id="ARBA00022692"/>
    </source>
</evidence>
<feature type="transmembrane region" description="Helical" evidence="5">
    <location>
        <begin position="307"/>
        <end position="325"/>
    </location>
</feature>
<evidence type="ECO:0000313" key="6">
    <source>
        <dbReference type="EMBL" id="SJZ67949.1"/>
    </source>
</evidence>
<feature type="transmembrane region" description="Helical" evidence="5">
    <location>
        <begin position="362"/>
        <end position="384"/>
    </location>
</feature>
<keyword evidence="3 5" id="KW-1133">Transmembrane helix</keyword>
<evidence type="ECO:0000313" key="7">
    <source>
        <dbReference type="Proteomes" id="UP000190102"/>
    </source>
</evidence>
<sequence length="409" mass="45378">MGIGLIVGVWVARYLGPEQFGAFNFAIAFVALFGAFVSLGLDSIVVRDIVREPEKKHEILSSAFVLKLCGGCIAFIMAWASIFVIRPADSQAHWLVGIIASGMIFQSLDTIDLWFQSQVQSKYTVLAKNGAFVVLACVKVILILNKAPLTTFAWAALAEIILAGVGLLLFYLKQQTFRMLWHPSLDRSIRLFNSGWPLILSGMLIMIYMKIDQIMLGSMMGDKAVGVYSAATKVSEVWYFIPTVISVSIYPTLIESYHKSEELFYHKLKMIMGYLFWGSLLLGMIITRFSREIVALMYGASYAEASSVLSIHIYSGVVVSMGIVFSQKYILDNTTRVSMIGTALGAIANVLLNLWLIDKYGINGAAISTLVSYIVPTVSLGLLVDKRILTTHIESIYYVLNKENYAKFN</sequence>
<dbReference type="Pfam" id="PF01943">
    <property type="entry name" value="Polysacc_synt"/>
    <property type="match status" value="1"/>
</dbReference>
<feature type="transmembrane region" description="Helical" evidence="5">
    <location>
        <begin position="91"/>
        <end position="114"/>
    </location>
</feature>
<feature type="transmembrane region" description="Helical" evidence="5">
    <location>
        <begin position="62"/>
        <end position="85"/>
    </location>
</feature>
<feature type="transmembrane region" description="Helical" evidence="5">
    <location>
        <begin position="151"/>
        <end position="171"/>
    </location>
</feature>
<dbReference type="CDD" id="cd13128">
    <property type="entry name" value="MATE_Wzx_like"/>
    <property type="match status" value="1"/>
</dbReference>
<evidence type="ECO:0000256" key="3">
    <source>
        <dbReference type="ARBA" id="ARBA00022989"/>
    </source>
</evidence>
<evidence type="ECO:0000256" key="1">
    <source>
        <dbReference type="ARBA" id="ARBA00004141"/>
    </source>
</evidence>
<feature type="transmembrane region" description="Helical" evidence="5">
    <location>
        <begin position="337"/>
        <end position="356"/>
    </location>
</feature>
<feature type="transmembrane region" description="Helical" evidence="5">
    <location>
        <begin position="270"/>
        <end position="287"/>
    </location>
</feature>
<dbReference type="PANTHER" id="PTHR43424">
    <property type="entry name" value="LOCUS PUTATIVE PROTEIN 1-RELATED"/>
    <property type="match status" value="1"/>
</dbReference>
<evidence type="ECO:0000256" key="4">
    <source>
        <dbReference type="ARBA" id="ARBA00023136"/>
    </source>
</evidence>
<feature type="transmembrane region" description="Helical" evidence="5">
    <location>
        <begin position="126"/>
        <end position="145"/>
    </location>
</feature>
<accession>A0A1T4MLM6</accession>
<proteinExistence type="predicted"/>
<evidence type="ECO:0000256" key="5">
    <source>
        <dbReference type="SAM" id="Phobius"/>
    </source>
</evidence>
<reference evidence="7" key="1">
    <citation type="submission" date="2017-02" db="EMBL/GenBank/DDBJ databases">
        <authorList>
            <person name="Varghese N."/>
            <person name="Submissions S."/>
        </authorList>
    </citation>
    <scope>NUCLEOTIDE SEQUENCE [LARGE SCALE GENOMIC DNA]</scope>
    <source>
        <strain evidence="7">ATCC BAA-34</strain>
    </source>
</reference>
<dbReference type="InterPro" id="IPR002797">
    <property type="entry name" value="Polysacc_synth"/>
</dbReference>
<dbReference type="OrthoDB" id="5240734at2"/>
<gene>
    <name evidence="6" type="ORF">SAMN02745119_01361</name>
</gene>
<dbReference type="GO" id="GO:0016020">
    <property type="term" value="C:membrane"/>
    <property type="evidence" value="ECO:0007669"/>
    <property type="project" value="UniProtKB-SubCell"/>
</dbReference>
<dbReference type="STRING" id="115783.SAMN02745119_01361"/>
<feature type="transmembrane region" description="Helical" evidence="5">
    <location>
        <begin position="191"/>
        <end position="211"/>
    </location>
</feature>
<keyword evidence="7" id="KW-1185">Reference proteome</keyword>
<comment type="subcellular location">
    <subcellularLocation>
        <location evidence="1">Membrane</location>
        <topology evidence="1">Multi-pass membrane protein</topology>
    </subcellularLocation>
</comment>
<dbReference type="InterPro" id="IPR052556">
    <property type="entry name" value="PolySynth_Transporter"/>
</dbReference>
<organism evidence="6 7">
    <name type="scientific">Trichlorobacter thiogenes</name>
    <dbReference type="NCBI Taxonomy" id="115783"/>
    <lineage>
        <taxon>Bacteria</taxon>
        <taxon>Pseudomonadati</taxon>
        <taxon>Thermodesulfobacteriota</taxon>
        <taxon>Desulfuromonadia</taxon>
        <taxon>Geobacterales</taxon>
        <taxon>Geobacteraceae</taxon>
        <taxon>Trichlorobacter</taxon>
    </lineage>
</organism>
<dbReference type="EMBL" id="FUWR01000005">
    <property type="protein sequence ID" value="SJZ67949.1"/>
    <property type="molecule type" value="Genomic_DNA"/>
</dbReference>
<keyword evidence="2 5" id="KW-0812">Transmembrane</keyword>